<evidence type="ECO:0000313" key="2">
    <source>
        <dbReference type="Proteomes" id="UP000186922"/>
    </source>
</evidence>
<name>A0A1D1UTG0_RAMVA</name>
<organism evidence="1 2">
    <name type="scientific">Ramazzottius varieornatus</name>
    <name type="common">Water bear</name>
    <name type="synonym">Tardigrade</name>
    <dbReference type="NCBI Taxonomy" id="947166"/>
    <lineage>
        <taxon>Eukaryota</taxon>
        <taxon>Metazoa</taxon>
        <taxon>Ecdysozoa</taxon>
        <taxon>Tardigrada</taxon>
        <taxon>Eutardigrada</taxon>
        <taxon>Parachela</taxon>
        <taxon>Hypsibioidea</taxon>
        <taxon>Ramazzottiidae</taxon>
        <taxon>Ramazzottius</taxon>
    </lineage>
</organism>
<gene>
    <name evidence="1" type="primary">RvY_03951-1</name>
    <name evidence="1" type="synonym">RvY_03951.1</name>
    <name evidence="1" type="ORF">RvY_03951</name>
</gene>
<dbReference type="Proteomes" id="UP000186922">
    <property type="component" value="Unassembled WGS sequence"/>
</dbReference>
<dbReference type="AlphaFoldDB" id="A0A1D1UTG0"/>
<comment type="caution">
    <text evidence="1">The sequence shown here is derived from an EMBL/GenBank/DDBJ whole genome shotgun (WGS) entry which is preliminary data.</text>
</comment>
<keyword evidence="2" id="KW-1185">Reference proteome</keyword>
<dbReference type="EMBL" id="BDGG01000002">
    <property type="protein sequence ID" value="GAU91755.1"/>
    <property type="molecule type" value="Genomic_DNA"/>
</dbReference>
<sequence length="137" mass="15457">MDGATEDHQEDLGNDIQYPIAGMRWGLDDDEAKWHRDQENCSSGPWGQPISRFDPWGQCVYFRLAGRVGRLTGGFDPIMRKGWASRRLARSARCFPSLQKTKKAGPTGQLEQHRAPTSEKDRITGRYCNVCCCPVKA</sequence>
<accession>A0A1D1UTG0</accession>
<evidence type="ECO:0000313" key="1">
    <source>
        <dbReference type="EMBL" id="GAU91755.1"/>
    </source>
</evidence>
<protein>
    <submittedName>
        <fullName evidence="1">Uncharacterized protein</fullName>
    </submittedName>
</protein>
<reference evidence="1 2" key="1">
    <citation type="journal article" date="2016" name="Nat. Commun.">
        <title>Extremotolerant tardigrade genome and improved radiotolerance of human cultured cells by tardigrade-unique protein.</title>
        <authorList>
            <person name="Hashimoto T."/>
            <person name="Horikawa D.D."/>
            <person name="Saito Y."/>
            <person name="Kuwahara H."/>
            <person name="Kozuka-Hata H."/>
            <person name="Shin-I T."/>
            <person name="Minakuchi Y."/>
            <person name="Ohishi K."/>
            <person name="Motoyama A."/>
            <person name="Aizu T."/>
            <person name="Enomoto A."/>
            <person name="Kondo K."/>
            <person name="Tanaka S."/>
            <person name="Hara Y."/>
            <person name="Koshikawa S."/>
            <person name="Sagara H."/>
            <person name="Miura T."/>
            <person name="Yokobori S."/>
            <person name="Miyagawa K."/>
            <person name="Suzuki Y."/>
            <person name="Kubo T."/>
            <person name="Oyama M."/>
            <person name="Kohara Y."/>
            <person name="Fujiyama A."/>
            <person name="Arakawa K."/>
            <person name="Katayama T."/>
            <person name="Toyoda A."/>
            <person name="Kunieda T."/>
        </authorList>
    </citation>
    <scope>NUCLEOTIDE SEQUENCE [LARGE SCALE GENOMIC DNA]</scope>
    <source>
        <strain evidence="1 2">YOKOZUNA-1</strain>
    </source>
</reference>
<proteinExistence type="predicted"/>